<dbReference type="HOGENOM" id="CLU_1698853_0_0_1"/>
<evidence type="ECO:0000313" key="2">
    <source>
        <dbReference type="EnsemblProtists" id="EKX48803"/>
    </source>
</evidence>
<evidence type="ECO:0008006" key="4">
    <source>
        <dbReference type="Google" id="ProtNLM"/>
    </source>
</evidence>
<evidence type="ECO:0000313" key="1">
    <source>
        <dbReference type="EMBL" id="EKX48803.1"/>
    </source>
</evidence>
<dbReference type="KEGG" id="gtt:GUITHDRAFT_105427"/>
<reference evidence="1 3" key="1">
    <citation type="journal article" date="2012" name="Nature">
        <title>Algal genomes reveal evolutionary mosaicism and the fate of nucleomorphs.</title>
        <authorList>
            <consortium name="DOE Joint Genome Institute"/>
            <person name="Curtis B.A."/>
            <person name="Tanifuji G."/>
            <person name="Burki F."/>
            <person name="Gruber A."/>
            <person name="Irimia M."/>
            <person name="Maruyama S."/>
            <person name="Arias M.C."/>
            <person name="Ball S.G."/>
            <person name="Gile G.H."/>
            <person name="Hirakawa Y."/>
            <person name="Hopkins J.F."/>
            <person name="Kuo A."/>
            <person name="Rensing S.A."/>
            <person name="Schmutz J."/>
            <person name="Symeonidi A."/>
            <person name="Elias M."/>
            <person name="Eveleigh R.J."/>
            <person name="Herman E.K."/>
            <person name="Klute M.J."/>
            <person name="Nakayama T."/>
            <person name="Obornik M."/>
            <person name="Reyes-Prieto A."/>
            <person name="Armbrust E.V."/>
            <person name="Aves S.J."/>
            <person name="Beiko R.G."/>
            <person name="Coutinho P."/>
            <person name="Dacks J.B."/>
            <person name="Durnford D.G."/>
            <person name="Fast N.M."/>
            <person name="Green B.R."/>
            <person name="Grisdale C.J."/>
            <person name="Hempel F."/>
            <person name="Henrissat B."/>
            <person name="Hoppner M.P."/>
            <person name="Ishida K."/>
            <person name="Kim E."/>
            <person name="Koreny L."/>
            <person name="Kroth P.G."/>
            <person name="Liu Y."/>
            <person name="Malik S.B."/>
            <person name="Maier U.G."/>
            <person name="McRose D."/>
            <person name="Mock T."/>
            <person name="Neilson J.A."/>
            <person name="Onodera N.T."/>
            <person name="Poole A.M."/>
            <person name="Pritham E.J."/>
            <person name="Richards T.A."/>
            <person name="Rocap G."/>
            <person name="Roy S.W."/>
            <person name="Sarai C."/>
            <person name="Schaack S."/>
            <person name="Shirato S."/>
            <person name="Slamovits C.H."/>
            <person name="Spencer D.F."/>
            <person name="Suzuki S."/>
            <person name="Worden A.Z."/>
            <person name="Zauner S."/>
            <person name="Barry K."/>
            <person name="Bell C."/>
            <person name="Bharti A.K."/>
            <person name="Crow J.A."/>
            <person name="Grimwood J."/>
            <person name="Kramer R."/>
            <person name="Lindquist E."/>
            <person name="Lucas S."/>
            <person name="Salamov A."/>
            <person name="McFadden G.I."/>
            <person name="Lane C.E."/>
            <person name="Keeling P.J."/>
            <person name="Gray M.W."/>
            <person name="Grigoriev I.V."/>
            <person name="Archibald J.M."/>
        </authorList>
    </citation>
    <scope>NUCLEOTIDE SEQUENCE</scope>
    <source>
        <strain evidence="1 3">CCMP2712</strain>
    </source>
</reference>
<accession>L1JJW2</accession>
<dbReference type="EMBL" id="JH992984">
    <property type="protein sequence ID" value="EKX48803.1"/>
    <property type="molecule type" value="Genomic_DNA"/>
</dbReference>
<proteinExistence type="predicted"/>
<dbReference type="Proteomes" id="UP000011087">
    <property type="component" value="Unassembled WGS sequence"/>
</dbReference>
<dbReference type="RefSeq" id="XP_005835783.1">
    <property type="nucleotide sequence ID" value="XM_005835726.1"/>
</dbReference>
<keyword evidence="3" id="KW-1185">Reference proteome</keyword>
<dbReference type="OrthoDB" id="10525144at2759"/>
<organism evidence="1">
    <name type="scientific">Guillardia theta (strain CCMP2712)</name>
    <name type="common">Cryptophyte</name>
    <dbReference type="NCBI Taxonomy" id="905079"/>
    <lineage>
        <taxon>Eukaryota</taxon>
        <taxon>Cryptophyceae</taxon>
        <taxon>Pyrenomonadales</taxon>
        <taxon>Geminigeraceae</taxon>
        <taxon>Guillardia</taxon>
    </lineage>
</organism>
<dbReference type="AlphaFoldDB" id="L1JJW2"/>
<sequence length="155" mass="17891">MEMEHDYVQKKSNVAKQQLLLLTDRPHNKCPRVSPTRHFPFRGVSQVTVKRFLENEDAMQRVLMEFNSVTEVESLRKCNRTLRTLVDEHPKLWKHVTFSPPGLARLSRHGEMLQAEKILRKGAKEGNTEAQIMLALMYHHGYTCPCHPLALPGAH</sequence>
<gene>
    <name evidence="1" type="ORF">GUITHDRAFT_105427</name>
</gene>
<dbReference type="EnsemblProtists" id="EKX48803">
    <property type="protein sequence ID" value="EKX48803"/>
    <property type="gene ID" value="GUITHDRAFT_105427"/>
</dbReference>
<protein>
    <recommendedName>
        <fullName evidence="4">F-box domain-containing protein</fullName>
    </recommendedName>
</protein>
<dbReference type="Gene3D" id="1.25.40.10">
    <property type="entry name" value="Tetratricopeptide repeat domain"/>
    <property type="match status" value="1"/>
</dbReference>
<evidence type="ECO:0000313" key="3">
    <source>
        <dbReference type="Proteomes" id="UP000011087"/>
    </source>
</evidence>
<name>L1JJW2_GUITC</name>
<reference evidence="3" key="2">
    <citation type="submission" date="2012-11" db="EMBL/GenBank/DDBJ databases">
        <authorList>
            <person name="Kuo A."/>
            <person name="Curtis B.A."/>
            <person name="Tanifuji G."/>
            <person name="Burki F."/>
            <person name="Gruber A."/>
            <person name="Irimia M."/>
            <person name="Maruyama S."/>
            <person name="Arias M.C."/>
            <person name="Ball S.G."/>
            <person name="Gile G.H."/>
            <person name="Hirakawa Y."/>
            <person name="Hopkins J.F."/>
            <person name="Rensing S.A."/>
            <person name="Schmutz J."/>
            <person name="Symeonidi A."/>
            <person name="Elias M."/>
            <person name="Eveleigh R.J."/>
            <person name="Herman E.K."/>
            <person name="Klute M.J."/>
            <person name="Nakayama T."/>
            <person name="Obornik M."/>
            <person name="Reyes-Prieto A."/>
            <person name="Armbrust E.V."/>
            <person name="Aves S.J."/>
            <person name="Beiko R.G."/>
            <person name="Coutinho P."/>
            <person name="Dacks J.B."/>
            <person name="Durnford D.G."/>
            <person name="Fast N.M."/>
            <person name="Green B.R."/>
            <person name="Grisdale C."/>
            <person name="Hempe F."/>
            <person name="Henrissat B."/>
            <person name="Hoppner M.P."/>
            <person name="Ishida K.-I."/>
            <person name="Kim E."/>
            <person name="Koreny L."/>
            <person name="Kroth P.G."/>
            <person name="Liu Y."/>
            <person name="Malik S.-B."/>
            <person name="Maier U.G."/>
            <person name="McRose D."/>
            <person name="Mock T."/>
            <person name="Neilson J.A."/>
            <person name="Onodera N.T."/>
            <person name="Poole A.M."/>
            <person name="Pritham E.J."/>
            <person name="Richards T.A."/>
            <person name="Rocap G."/>
            <person name="Roy S.W."/>
            <person name="Sarai C."/>
            <person name="Schaack S."/>
            <person name="Shirato S."/>
            <person name="Slamovits C.H."/>
            <person name="Spencer D.F."/>
            <person name="Suzuki S."/>
            <person name="Worden A.Z."/>
            <person name="Zauner S."/>
            <person name="Barry K."/>
            <person name="Bell C."/>
            <person name="Bharti A.K."/>
            <person name="Crow J.A."/>
            <person name="Grimwood J."/>
            <person name="Kramer R."/>
            <person name="Lindquist E."/>
            <person name="Lucas S."/>
            <person name="Salamov A."/>
            <person name="McFadden G.I."/>
            <person name="Lane C.E."/>
            <person name="Keeling P.J."/>
            <person name="Gray M.W."/>
            <person name="Grigoriev I.V."/>
            <person name="Archibald J.M."/>
        </authorList>
    </citation>
    <scope>NUCLEOTIDE SEQUENCE</scope>
    <source>
        <strain evidence="3">CCMP2712</strain>
    </source>
</reference>
<reference evidence="2" key="3">
    <citation type="submission" date="2016-03" db="UniProtKB">
        <authorList>
            <consortium name="EnsemblProtists"/>
        </authorList>
    </citation>
    <scope>IDENTIFICATION</scope>
</reference>
<dbReference type="GeneID" id="17305479"/>
<dbReference type="PaxDb" id="55529-EKX48803"/>
<dbReference type="InterPro" id="IPR011990">
    <property type="entry name" value="TPR-like_helical_dom_sf"/>
</dbReference>